<dbReference type="Proteomes" id="UP000076532">
    <property type="component" value="Unassembled WGS sequence"/>
</dbReference>
<evidence type="ECO:0000256" key="1">
    <source>
        <dbReference type="SAM" id="MobiDB-lite"/>
    </source>
</evidence>
<name>A0A166QCU9_9AGAM</name>
<sequence>MCRTKNPYYKTPIPGRPQHLGPRDLSRAENFITSGKAWDGSQLRREFFPHVSEHTFRRNLCEIGLHGQVCREKPLLMETHKGK</sequence>
<evidence type="ECO:0000313" key="2">
    <source>
        <dbReference type="EMBL" id="KZP27006.1"/>
    </source>
</evidence>
<organism evidence="2 3">
    <name type="scientific">Athelia psychrophila</name>
    <dbReference type="NCBI Taxonomy" id="1759441"/>
    <lineage>
        <taxon>Eukaryota</taxon>
        <taxon>Fungi</taxon>
        <taxon>Dikarya</taxon>
        <taxon>Basidiomycota</taxon>
        <taxon>Agaricomycotina</taxon>
        <taxon>Agaricomycetes</taxon>
        <taxon>Agaricomycetidae</taxon>
        <taxon>Atheliales</taxon>
        <taxon>Atheliaceae</taxon>
        <taxon>Athelia</taxon>
    </lineage>
</organism>
<evidence type="ECO:0000313" key="3">
    <source>
        <dbReference type="Proteomes" id="UP000076532"/>
    </source>
</evidence>
<proteinExistence type="predicted"/>
<gene>
    <name evidence="2" type="ORF">FIBSPDRAFT_731614</name>
</gene>
<accession>A0A166QCU9</accession>
<dbReference type="OrthoDB" id="2714764at2759"/>
<dbReference type="AlphaFoldDB" id="A0A166QCU9"/>
<feature type="region of interest" description="Disordered" evidence="1">
    <location>
        <begin position="1"/>
        <end position="23"/>
    </location>
</feature>
<keyword evidence="3" id="KW-1185">Reference proteome</keyword>
<dbReference type="EMBL" id="KV417511">
    <property type="protein sequence ID" value="KZP27006.1"/>
    <property type="molecule type" value="Genomic_DNA"/>
</dbReference>
<protein>
    <submittedName>
        <fullName evidence="2">Uncharacterized protein</fullName>
    </submittedName>
</protein>
<reference evidence="2 3" key="1">
    <citation type="journal article" date="2016" name="Mol. Biol. Evol.">
        <title>Comparative Genomics of Early-Diverging Mushroom-Forming Fungi Provides Insights into the Origins of Lignocellulose Decay Capabilities.</title>
        <authorList>
            <person name="Nagy L.G."/>
            <person name="Riley R."/>
            <person name="Tritt A."/>
            <person name="Adam C."/>
            <person name="Daum C."/>
            <person name="Floudas D."/>
            <person name="Sun H."/>
            <person name="Yadav J.S."/>
            <person name="Pangilinan J."/>
            <person name="Larsson K.H."/>
            <person name="Matsuura K."/>
            <person name="Barry K."/>
            <person name="Labutti K."/>
            <person name="Kuo R."/>
            <person name="Ohm R.A."/>
            <person name="Bhattacharya S.S."/>
            <person name="Shirouzu T."/>
            <person name="Yoshinaga Y."/>
            <person name="Martin F.M."/>
            <person name="Grigoriev I.V."/>
            <person name="Hibbett D.S."/>
        </authorList>
    </citation>
    <scope>NUCLEOTIDE SEQUENCE [LARGE SCALE GENOMIC DNA]</scope>
    <source>
        <strain evidence="2 3">CBS 109695</strain>
    </source>
</reference>